<dbReference type="AlphaFoldDB" id="A0A4Y2NN13"/>
<name>A0A4Y2NN13_ARAVE</name>
<evidence type="ECO:0000313" key="2">
    <source>
        <dbReference type="Proteomes" id="UP000499080"/>
    </source>
</evidence>
<dbReference type="EMBL" id="BGPR01009293">
    <property type="protein sequence ID" value="GBN39126.1"/>
    <property type="molecule type" value="Genomic_DNA"/>
</dbReference>
<sequence length="103" mass="11877">MFLFTTIPQHPAYSQPIKDLTKLNTEEKDVQHTAVNDLLILTGYLDDEGGLSWDLEFHNMNSRRTTRKFERSIINKERNHFSTVKLSEEPETTCVRPLSNGAV</sequence>
<organism evidence="1 2">
    <name type="scientific">Araneus ventricosus</name>
    <name type="common">Orbweaver spider</name>
    <name type="synonym">Epeira ventricosa</name>
    <dbReference type="NCBI Taxonomy" id="182803"/>
    <lineage>
        <taxon>Eukaryota</taxon>
        <taxon>Metazoa</taxon>
        <taxon>Ecdysozoa</taxon>
        <taxon>Arthropoda</taxon>
        <taxon>Chelicerata</taxon>
        <taxon>Arachnida</taxon>
        <taxon>Araneae</taxon>
        <taxon>Araneomorphae</taxon>
        <taxon>Entelegynae</taxon>
        <taxon>Araneoidea</taxon>
        <taxon>Araneidae</taxon>
        <taxon>Araneus</taxon>
    </lineage>
</organism>
<gene>
    <name evidence="1" type="ORF">AVEN_20434_1</name>
</gene>
<proteinExistence type="predicted"/>
<reference evidence="1 2" key="1">
    <citation type="journal article" date="2019" name="Sci. Rep.">
        <title>Orb-weaving spider Araneus ventricosus genome elucidates the spidroin gene catalogue.</title>
        <authorList>
            <person name="Kono N."/>
            <person name="Nakamura H."/>
            <person name="Ohtoshi R."/>
            <person name="Moran D.A.P."/>
            <person name="Shinohara A."/>
            <person name="Yoshida Y."/>
            <person name="Fujiwara M."/>
            <person name="Mori M."/>
            <person name="Tomita M."/>
            <person name="Arakawa K."/>
        </authorList>
    </citation>
    <scope>NUCLEOTIDE SEQUENCE [LARGE SCALE GENOMIC DNA]</scope>
</reference>
<accession>A0A4Y2NN13</accession>
<keyword evidence="2" id="KW-1185">Reference proteome</keyword>
<protein>
    <submittedName>
        <fullName evidence="1">Uncharacterized protein</fullName>
    </submittedName>
</protein>
<dbReference type="Proteomes" id="UP000499080">
    <property type="component" value="Unassembled WGS sequence"/>
</dbReference>
<comment type="caution">
    <text evidence="1">The sequence shown here is derived from an EMBL/GenBank/DDBJ whole genome shotgun (WGS) entry which is preliminary data.</text>
</comment>
<evidence type="ECO:0000313" key="1">
    <source>
        <dbReference type="EMBL" id="GBN39126.1"/>
    </source>
</evidence>